<dbReference type="AlphaFoldDB" id="A0A0J6VP29"/>
<gene>
    <name evidence="2" type="ORF">MCHUDSM44219_05292</name>
</gene>
<dbReference type="PANTHER" id="PTHR36437">
    <property type="entry name" value="GLYOXALASE/BLEOMYCIN RESISTANCE PROTEIN/DIOXYGENASE"/>
    <property type="match status" value="1"/>
</dbReference>
<evidence type="ECO:0000259" key="1">
    <source>
        <dbReference type="PROSITE" id="PS51819"/>
    </source>
</evidence>
<reference evidence="2 3" key="1">
    <citation type="journal article" date="2015" name="Genome Biol. Evol.">
        <title>Characterization of Three Mycobacterium spp. with Potential Use in Bioremediation by Genome Sequencing and Comparative Genomics.</title>
        <authorList>
            <person name="Das S."/>
            <person name="Pettersson B.M."/>
            <person name="Behra P.R."/>
            <person name="Ramesh M."/>
            <person name="Dasgupta S."/>
            <person name="Bhattacharya A."/>
            <person name="Kirsebom L.A."/>
        </authorList>
    </citation>
    <scope>NUCLEOTIDE SEQUENCE [LARGE SCALE GENOMIC DNA]</scope>
    <source>
        <strain evidence="2 3">DSM 44219</strain>
    </source>
</reference>
<evidence type="ECO:0000313" key="2">
    <source>
        <dbReference type="EMBL" id="KMO71218.1"/>
    </source>
</evidence>
<keyword evidence="3" id="KW-1185">Reference proteome</keyword>
<organism evidence="2 3">
    <name type="scientific">Mycolicibacterium chubuense</name>
    <name type="common">Mycobacterium chubuense</name>
    <dbReference type="NCBI Taxonomy" id="1800"/>
    <lineage>
        <taxon>Bacteria</taxon>
        <taxon>Bacillati</taxon>
        <taxon>Actinomycetota</taxon>
        <taxon>Actinomycetes</taxon>
        <taxon>Mycobacteriales</taxon>
        <taxon>Mycobacteriaceae</taxon>
        <taxon>Mycolicibacterium</taxon>
    </lineage>
</organism>
<dbReference type="InterPro" id="IPR037523">
    <property type="entry name" value="VOC_core"/>
</dbReference>
<dbReference type="PANTHER" id="PTHR36437:SF2">
    <property type="entry name" value="GLYOXALASE_BLEOMYCIN RESISTANCE PROTEIN_DIOXYGENASE"/>
    <property type="match status" value="1"/>
</dbReference>
<dbReference type="Pfam" id="PF00903">
    <property type="entry name" value="Glyoxalase"/>
    <property type="match status" value="1"/>
</dbReference>
<proteinExistence type="predicted"/>
<dbReference type="PATRIC" id="fig|1800.3.peg.5324"/>
<dbReference type="InterPro" id="IPR029068">
    <property type="entry name" value="Glyas_Bleomycin-R_OHBP_Dase"/>
</dbReference>
<feature type="domain" description="VOC" evidence="1">
    <location>
        <begin position="4"/>
        <end position="141"/>
    </location>
</feature>
<dbReference type="OrthoDB" id="485032at2"/>
<dbReference type="Proteomes" id="UP000036176">
    <property type="component" value="Unassembled WGS sequence"/>
</dbReference>
<dbReference type="PROSITE" id="PS51819">
    <property type="entry name" value="VOC"/>
    <property type="match status" value="1"/>
</dbReference>
<dbReference type="Gene3D" id="3.10.180.10">
    <property type="entry name" value="2,3-Dihydroxybiphenyl 1,2-Dioxygenase, domain 1"/>
    <property type="match status" value="1"/>
</dbReference>
<dbReference type="SUPFAM" id="SSF54593">
    <property type="entry name" value="Glyoxalase/Bleomycin resistance protein/Dihydroxybiphenyl dioxygenase"/>
    <property type="match status" value="1"/>
</dbReference>
<dbReference type="EMBL" id="JYNX01000080">
    <property type="protein sequence ID" value="KMO71218.1"/>
    <property type="molecule type" value="Genomic_DNA"/>
</dbReference>
<sequence length="148" mass="15727">MEFKLEVVIVPVSDVDKALAFYHDRLGWRLDADFAVTDGYRIVQVTPPGSPASVIFGDGVSAATPGSVEGLLLVVNDIRAAREELLSRGVEVSEVFHDESGVFKRAGTVGRVAGPGAEGGSYASHATFGDPDGNEWVLQEVTTRLPGR</sequence>
<protein>
    <submittedName>
        <fullName evidence="2">Glyoxalase-like domain protein</fullName>
    </submittedName>
</protein>
<comment type="caution">
    <text evidence="2">The sequence shown here is derived from an EMBL/GenBank/DDBJ whole genome shotgun (WGS) entry which is preliminary data.</text>
</comment>
<dbReference type="InterPro" id="IPR004360">
    <property type="entry name" value="Glyas_Fos-R_dOase_dom"/>
</dbReference>
<name>A0A0J6VP29_MYCCU</name>
<evidence type="ECO:0000313" key="3">
    <source>
        <dbReference type="Proteomes" id="UP000036176"/>
    </source>
</evidence>
<accession>A0A0J6VP29</accession>
<dbReference type="RefSeq" id="WP_048421160.1">
    <property type="nucleotide sequence ID" value="NZ_JYNX01000080.1"/>
</dbReference>